<evidence type="ECO:0000313" key="2">
    <source>
        <dbReference type="Proteomes" id="UP000028837"/>
    </source>
</evidence>
<reference evidence="1 2" key="1">
    <citation type="submission" date="2014-02" db="EMBL/GenBank/DDBJ databases">
        <authorList>
            <person name="Sibley D."/>
            <person name="Venepally P."/>
            <person name="Karamycheva S."/>
            <person name="Hadjithomas M."/>
            <person name="Khan A."/>
            <person name="Brunk B."/>
            <person name="Roos D."/>
            <person name="Caler E."/>
            <person name="Lorenzi H."/>
        </authorList>
    </citation>
    <scope>NUCLEOTIDE SEQUENCE [LARGE SCALE GENOMIC DNA]</scope>
    <source>
        <strain evidence="1 2">GAB2-2007-GAL-DOM2</strain>
    </source>
</reference>
<comment type="caution">
    <text evidence="1">The sequence shown here is derived from an EMBL/GenBank/DDBJ whole genome shotgun (WGS) entry which is preliminary data.</text>
</comment>
<proteinExistence type="predicted"/>
<accession>A0A086JWV2</accession>
<dbReference type="Proteomes" id="UP000028837">
    <property type="component" value="Unassembled WGS sequence"/>
</dbReference>
<gene>
    <name evidence="1" type="ORF">TGDOM2_316255</name>
</gene>
<dbReference type="OrthoDB" id="328139at2759"/>
<sequence length="86" mass="10030">MLPFMSMGLFWKLFPAFGRDKCRCYFQYIGASFAWGTAFVCLAGTKDYSERFTKPSFLYKRHLNKLLQNGKIDQERHNLLLTGAVH</sequence>
<name>A0A086JWV2_TOXGO</name>
<dbReference type="VEuPathDB" id="ToxoDB:TGDOM2_316255"/>
<dbReference type="EMBL" id="AHZU02001075">
    <property type="protein sequence ID" value="KFG36620.1"/>
    <property type="molecule type" value="Genomic_DNA"/>
</dbReference>
<protein>
    <submittedName>
        <fullName evidence="1">Uncharacterized protein</fullName>
    </submittedName>
</protein>
<organism evidence="1 2">
    <name type="scientific">Toxoplasma gondii GAB2-2007-GAL-DOM2</name>
    <dbReference type="NCBI Taxonomy" id="1130820"/>
    <lineage>
        <taxon>Eukaryota</taxon>
        <taxon>Sar</taxon>
        <taxon>Alveolata</taxon>
        <taxon>Apicomplexa</taxon>
        <taxon>Conoidasida</taxon>
        <taxon>Coccidia</taxon>
        <taxon>Eucoccidiorida</taxon>
        <taxon>Eimeriorina</taxon>
        <taxon>Sarcocystidae</taxon>
        <taxon>Toxoplasma</taxon>
    </lineage>
</organism>
<evidence type="ECO:0000313" key="1">
    <source>
        <dbReference type="EMBL" id="KFG36620.1"/>
    </source>
</evidence>
<dbReference type="AlphaFoldDB" id="A0A086JWV2"/>